<protein>
    <submittedName>
        <fullName evidence="1">Uncharacterized protein</fullName>
    </submittedName>
</protein>
<geneLocation type="plasmid" evidence="1 2">
    <name>pNYT1</name>
</geneLocation>
<accession>A0A2H5A410</accession>
<dbReference type="Proteomes" id="UP000242917">
    <property type="component" value="Plasmid pNYT1"/>
</dbReference>
<proteinExistence type="predicted"/>
<keyword evidence="2" id="KW-1185">Reference proteome</keyword>
<gene>
    <name evidence="1" type="ORF">BVU17_18105</name>
</gene>
<reference evidence="1 2" key="1">
    <citation type="submission" date="2017-01" db="EMBL/GenBank/DDBJ databases">
        <title>A Red Light-Sensitive Sensory Rhodopsin I From Haloarcula taiwanensis, A New Haloarchaeon Isolated From Taiwan.</title>
        <authorList>
            <person name="Yang C.-S."/>
            <person name="Han Y.-A."/>
            <person name="Chen P.-C."/>
            <person name="Ng W.V."/>
            <person name="Chen T.-W."/>
        </authorList>
    </citation>
    <scope>NUCLEOTIDE SEQUENCE [LARGE SCALE GENOMIC DNA]</scope>
    <source>
        <strain evidence="1 2">Taiwanensis</strain>
        <plasmid evidence="1 2">pNYT1</plasmid>
    </source>
</reference>
<dbReference type="KEGG" id="hta:BVU17_18105"/>
<dbReference type="EMBL" id="CP019156">
    <property type="protein sequence ID" value="AUG49489.1"/>
    <property type="molecule type" value="Genomic_DNA"/>
</dbReference>
<sequence length="177" mass="20767">MRELLDEKSCLETFEEISDGYRANFYHPEMSEKKSEDVAPYEFCDVHYTLLPMEGRHHSALYSIRLRLSAEPTDTPNEIGDTVSTAELPVEILDRDKHIKIRGRDDNGLLLVRHLHFSSWWDGHDASEYEYLTIELEYLQQTQTKPDPDPEYIEDCRQSFQEQIDRFDGMSVNDTAF</sequence>
<dbReference type="AlphaFoldDB" id="A0A2H5A410"/>
<name>A0A2H5A410_9EURY</name>
<organism evidence="1 2">
    <name type="scientific">Haloarcula taiwanensis</name>
    <dbReference type="NCBI Taxonomy" id="1932004"/>
    <lineage>
        <taxon>Archaea</taxon>
        <taxon>Methanobacteriati</taxon>
        <taxon>Methanobacteriota</taxon>
        <taxon>Stenosarchaea group</taxon>
        <taxon>Halobacteria</taxon>
        <taxon>Halobacteriales</taxon>
        <taxon>Haloarculaceae</taxon>
        <taxon>Haloarcula</taxon>
    </lineage>
</organism>
<evidence type="ECO:0000313" key="1">
    <source>
        <dbReference type="EMBL" id="AUG49489.1"/>
    </source>
</evidence>
<evidence type="ECO:0000313" key="2">
    <source>
        <dbReference type="Proteomes" id="UP000242917"/>
    </source>
</evidence>
<dbReference type="OrthoDB" id="220047at2157"/>
<keyword evidence="1" id="KW-0614">Plasmid</keyword>